<organism evidence="2 3">
    <name type="scientific">Mycolicibacterium elephantis DSM 44368</name>
    <dbReference type="NCBI Taxonomy" id="1335622"/>
    <lineage>
        <taxon>Bacteria</taxon>
        <taxon>Bacillati</taxon>
        <taxon>Actinomycetota</taxon>
        <taxon>Actinomycetes</taxon>
        <taxon>Mycobacteriales</taxon>
        <taxon>Mycobacteriaceae</taxon>
        <taxon>Mycolicibacterium</taxon>
    </lineage>
</organism>
<sequence>MKPTAASAAQTSRQIRSRRDRSRAAPPKLLVLAPDTADVVSAAGGLVADALRVGWRVEVYLETIGDTRALQILGVEAHILPQSFDFGPEWPAAIAFAAVMYERPQGVRRAVNDATRRHGVDVAAWGGSWPSAPASASDVQHRLSSAARAFKYHAMKAIGTAATSSVEAFHGNFRSLTAALSALPS</sequence>
<evidence type="ECO:0000313" key="3">
    <source>
        <dbReference type="Proteomes" id="UP000287177"/>
    </source>
</evidence>
<accession>A0A439DNK4</accession>
<feature type="region of interest" description="Disordered" evidence="1">
    <location>
        <begin position="1"/>
        <end position="23"/>
    </location>
</feature>
<evidence type="ECO:0000313" key="2">
    <source>
        <dbReference type="EMBL" id="RWA16844.1"/>
    </source>
</evidence>
<dbReference type="Proteomes" id="UP000287177">
    <property type="component" value="Unassembled WGS sequence"/>
</dbReference>
<dbReference type="AlphaFoldDB" id="A0A439DNK4"/>
<keyword evidence="3" id="KW-1185">Reference proteome</keyword>
<reference evidence="2 3" key="1">
    <citation type="submission" date="2013-06" db="EMBL/GenBank/DDBJ databases">
        <title>The draft sequence of the Mycobacterium elephantis genome.</title>
        <authorList>
            <person name="Pettersson F.B."/>
            <person name="Das S."/>
            <person name="Dasgupta S."/>
            <person name="Bhattacharya A."/>
            <person name="Kirsebom L.A."/>
        </authorList>
    </citation>
    <scope>NUCLEOTIDE SEQUENCE [LARGE SCALE GENOMIC DNA]</scope>
    <source>
        <strain evidence="2 3">DSM 44368</strain>
    </source>
</reference>
<dbReference type="SUPFAM" id="SSF102588">
    <property type="entry name" value="LmbE-like"/>
    <property type="match status" value="1"/>
</dbReference>
<dbReference type="InterPro" id="IPR024078">
    <property type="entry name" value="LmbE-like_dom_sf"/>
</dbReference>
<comment type="caution">
    <text evidence="2">The sequence shown here is derived from an EMBL/GenBank/DDBJ whole genome shotgun (WGS) entry which is preliminary data.</text>
</comment>
<proteinExistence type="predicted"/>
<evidence type="ECO:0000256" key="1">
    <source>
        <dbReference type="SAM" id="MobiDB-lite"/>
    </source>
</evidence>
<name>A0A439DNK4_9MYCO</name>
<gene>
    <name evidence="2" type="ORF">MELE44368_06385</name>
</gene>
<dbReference type="EMBL" id="ATDN01000045">
    <property type="protein sequence ID" value="RWA16844.1"/>
    <property type="molecule type" value="Genomic_DNA"/>
</dbReference>
<protein>
    <submittedName>
        <fullName evidence="2">Uncharacterized protein</fullName>
    </submittedName>
</protein>